<dbReference type="Gene3D" id="3.40.50.720">
    <property type="entry name" value="NAD(P)-binding Rossmann-like Domain"/>
    <property type="match status" value="1"/>
</dbReference>
<reference evidence="2 3" key="1">
    <citation type="journal article" date="2009" name="Stand. Genomic Sci.">
        <title>Complete genome sequence of Rhodothermus marinus type strain (R-10).</title>
        <authorList>
            <person name="Nolan M."/>
            <person name="Tindall B.J."/>
            <person name="Pomrenke H."/>
            <person name="Lapidus A."/>
            <person name="Copeland A."/>
            <person name="Glavina Del Rio T."/>
            <person name="Lucas S."/>
            <person name="Chen F."/>
            <person name="Tice H."/>
            <person name="Cheng J.F."/>
            <person name="Saunders E."/>
            <person name="Han C."/>
            <person name="Bruce D."/>
            <person name="Goodwin L."/>
            <person name="Chain P."/>
            <person name="Pitluck S."/>
            <person name="Ovchinikova G."/>
            <person name="Pati A."/>
            <person name="Ivanova N."/>
            <person name="Mavromatis K."/>
            <person name="Chen A."/>
            <person name="Palaniappan K."/>
            <person name="Land M."/>
            <person name="Hauser L."/>
            <person name="Chang Y.J."/>
            <person name="Jeffries C.D."/>
            <person name="Brettin T."/>
            <person name="Goker M."/>
            <person name="Bristow J."/>
            <person name="Eisen J.A."/>
            <person name="Markowitz V."/>
            <person name="Hugenholtz P."/>
            <person name="Kyrpides N.C."/>
            <person name="Klenk H.P."/>
            <person name="Detter J.C."/>
        </authorList>
    </citation>
    <scope>NUCLEOTIDE SEQUENCE [LARGE SCALE GENOMIC DNA]</scope>
    <source>
        <strain evidence="3">ATCC 43812 / DSM 4252 / R-10</strain>
    </source>
</reference>
<sequence>MTVLMVGGTGATGRLLVQQLLQRGERVRAIVRTPDGLSELLDTQPNLSLIYGSISELSDAELAAYVEGCGAVASCLGHRVSFRGMFGPPRRLVTDAVRRLCRAVRRHRPDRPVRFALMNTAGNRNRDLDEPLPFLHRLLERLLRGLLPPHADNVAAAEFLRTRIGRRDEYIEWVAVRPDALRDETAVSAYDVYPSPTRSALLDAGATSRINVAHFMARLLTEEALWNRWKGQMPVIYNRD</sequence>
<dbReference type="PANTHER" id="PTHR15020:SF11">
    <property type="entry name" value="OS06G0360300 PROTEIN"/>
    <property type="match status" value="1"/>
</dbReference>
<evidence type="ECO:0000259" key="1">
    <source>
        <dbReference type="Pfam" id="PF13460"/>
    </source>
</evidence>
<dbReference type="Proteomes" id="UP000002221">
    <property type="component" value="Chromosome"/>
</dbReference>
<name>D0MFE0_RHOM4</name>
<keyword evidence="3" id="KW-1185">Reference proteome</keyword>
<dbReference type="AlphaFoldDB" id="D0MFE0"/>
<accession>D0MFE0</accession>
<dbReference type="InterPro" id="IPR036291">
    <property type="entry name" value="NAD(P)-bd_dom_sf"/>
</dbReference>
<dbReference type="KEGG" id="rmr:Rmar_2520"/>
<dbReference type="EMBL" id="CP001807">
    <property type="protein sequence ID" value="ACY49396.1"/>
    <property type="molecule type" value="Genomic_DNA"/>
</dbReference>
<gene>
    <name evidence="2" type="ordered locus">Rmar_2520</name>
</gene>
<proteinExistence type="predicted"/>
<dbReference type="STRING" id="518766.Rmar_2520"/>
<dbReference type="HOGENOM" id="CLU_025711_4_2_10"/>
<dbReference type="SUPFAM" id="SSF51735">
    <property type="entry name" value="NAD(P)-binding Rossmann-fold domains"/>
    <property type="match status" value="1"/>
</dbReference>
<feature type="domain" description="NAD(P)-binding" evidence="1">
    <location>
        <begin position="7"/>
        <end position="222"/>
    </location>
</feature>
<dbReference type="PANTHER" id="PTHR15020">
    <property type="entry name" value="FLAVIN REDUCTASE-RELATED"/>
    <property type="match status" value="1"/>
</dbReference>
<protein>
    <recommendedName>
        <fullName evidence="1">NAD(P)-binding domain-containing protein</fullName>
    </recommendedName>
</protein>
<dbReference type="Pfam" id="PF13460">
    <property type="entry name" value="NAD_binding_10"/>
    <property type="match status" value="1"/>
</dbReference>
<evidence type="ECO:0000313" key="2">
    <source>
        <dbReference type="EMBL" id="ACY49396.1"/>
    </source>
</evidence>
<dbReference type="InterPro" id="IPR016040">
    <property type="entry name" value="NAD(P)-bd_dom"/>
</dbReference>
<dbReference type="OrthoDB" id="9790734at2"/>
<evidence type="ECO:0000313" key="3">
    <source>
        <dbReference type="Proteomes" id="UP000002221"/>
    </source>
</evidence>
<organism evidence="2 3">
    <name type="scientific">Rhodothermus marinus (strain ATCC 43812 / DSM 4252 / R-10)</name>
    <name type="common">Rhodothermus obamensis</name>
    <dbReference type="NCBI Taxonomy" id="518766"/>
    <lineage>
        <taxon>Bacteria</taxon>
        <taxon>Pseudomonadati</taxon>
        <taxon>Rhodothermota</taxon>
        <taxon>Rhodothermia</taxon>
        <taxon>Rhodothermales</taxon>
        <taxon>Rhodothermaceae</taxon>
        <taxon>Rhodothermus</taxon>
    </lineage>
</organism>
<dbReference type="RefSeq" id="WP_012845006.1">
    <property type="nucleotide sequence ID" value="NC_013501.1"/>
</dbReference>
<dbReference type="eggNOG" id="COG0702">
    <property type="taxonomic scope" value="Bacteria"/>
</dbReference>